<dbReference type="EMBL" id="SJPJ01000001">
    <property type="protein sequence ID" value="TWT80195.1"/>
    <property type="molecule type" value="Genomic_DNA"/>
</dbReference>
<sequence length="352" mass="37797">MSTLSLQHQKIAILTDGYSTPFLAKTAISLLRYRTDDIAAVIDRAGAGSTAQELFGTGGDIPVVSSLDDVAEADAVYLGIAPPGGKLPEEWRPLIVDALRRKMDVVSGLHDFLCEDAEYLHTANQAGAKLVDVRRNRHKSTAMGRPFRQGGVRIHSVGHDCSIGKMVTTLELQRGLVAAGQDAKFLASGQTGIMISGEGVPVDCVVADFVSGAAEELVAENQQHDFLLIEGQGSISHPSFSAVTLGLLHGVAPDGLVFCYEAGRTQVKGLDNIDIPEMKAQIDAYETMANLRHRCKFIGIAVNTRRLGDEQAKAELARVESEFNLPACDVYRTGSERLVAACIALREQVVSQ</sequence>
<dbReference type="InterPro" id="IPR035086">
    <property type="entry name" value="DgcN-like_C"/>
</dbReference>
<proteinExistence type="predicted"/>
<evidence type="ECO:0000259" key="2">
    <source>
        <dbReference type="Pfam" id="PF17396"/>
    </source>
</evidence>
<dbReference type="Proteomes" id="UP000315010">
    <property type="component" value="Unassembled WGS sequence"/>
</dbReference>
<dbReference type="RefSeq" id="WP_146395265.1">
    <property type="nucleotide sequence ID" value="NZ_SJPJ01000001.1"/>
</dbReference>
<protein>
    <recommendedName>
        <fullName evidence="5">DUF1611 domain-containing protein</fullName>
    </recommendedName>
</protein>
<dbReference type="Pfam" id="PF17396">
    <property type="entry name" value="DUF1611_N"/>
    <property type="match status" value="1"/>
</dbReference>
<name>A0A5C5YYM7_9BACT</name>
<feature type="domain" description="D-glutamate N-acetyltransferase-like C-terminal" evidence="1">
    <location>
        <begin position="142"/>
        <end position="339"/>
    </location>
</feature>
<dbReference type="InterPro" id="IPR027417">
    <property type="entry name" value="P-loop_NTPase"/>
</dbReference>
<reference evidence="3 4" key="1">
    <citation type="submission" date="2019-02" db="EMBL/GenBank/DDBJ databases">
        <title>Deep-cultivation of Planctomycetes and their phenomic and genomic characterization uncovers novel biology.</title>
        <authorList>
            <person name="Wiegand S."/>
            <person name="Jogler M."/>
            <person name="Boedeker C."/>
            <person name="Pinto D."/>
            <person name="Vollmers J."/>
            <person name="Rivas-Marin E."/>
            <person name="Kohn T."/>
            <person name="Peeters S.H."/>
            <person name="Heuer A."/>
            <person name="Rast P."/>
            <person name="Oberbeckmann S."/>
            <person name="Bunk B."/>
            <person name="Jeske O."/>
            <person name="Meyerdierks A."/>
            <person name="Storesund J.E."/>
            <person name="Kallscheuer N."/>
            <person name="Luecker S."/>
            <person name="Lage O.M."/>
            <person name="Pohl T."/>
            <person name="Merkel B.J."/>
            <person name="Hornburger P."/>
            <person name="Mueller R.-W."/>
            <person name="Bruemmer F."/>
            <person name="Labrenz M."/>
            <person name="Spormann A.M."/>
            <person name="Op Den Camp H."/>
            <person name="Overmann J."/>
            <person name="Amann R."/>
            <person name="Jetten M.S.M."/>
            <person name="Mascher T."/>
            <person name="Medema M.H."/>
            <person name="Devos D.P."/>
            <person name="Kaster A.-K."/>
            <person name="Ovreas L."/>
            <person name="Rohde M."/>
            <person name="Galperin M.Y."/>
            <person name="Jogler C."/>
        </authorList>
    </citation>
    <scope>NUCLEOTIDE SEQUENCE [LARGE SCALE GENOMIC DNA]</scope>
    <source>
        <strain evidence="3 4">CA13</strain>
    </source>
</reference>
<dbReference type="Gene3D" id="3.40.50.300">
    <property type="entry name" value="P-loop containing nucleotide triphosphate hydrolases"/>
    <property type="match status" value="1"/>
</dbReference>
<evidence type="ECO:0000313" key="4">
    <source>
        <dbReference type="Proteomes" id="UP000315010"/>
    </source>
</evidence>
<dbReference type="InterPro" id="IPR011669">
    <property type="entry name" value="DgcN-like"/>
</dbReference>
<dbReference type="SUPFAM" id="SSF52540">
    <property type="entry name" value="P-loop containing nucleoside triphosphate hydrolases"/>
    <property type="match status" value="1"/>
</dbReference>
<dbReference type="AlphaFoldDB" id="A0A5C5YYM7"/>
<dbReference type="Gene3D" id="3.40.50.720">
    <property type="entry name" value="NAD(P)-binding Rossmann-like Domain"/>
    <property type="match status" value="1"/>
</dbReference>
<feature type="domain" description="D-glutamate N-acetyltransferase-like N-terminal" evidence="2">
    <location>
        <begin position="47"/>
        <end position="135"/>
    </location>
</feature>
<organism evidence="3 4">
    <name type="scientific">Novipirellula herctigrandis</name>
    <dbReference type="NCBI Taxonomy" id="2527986"/>
    <lineage>
        <taxon>Bacteria</taxon>
        <taxon>Pseudomonadati</taxon>
        <taxon>Planctomycetota</taxon>
        <taxon>Planctomycetia</taxon>
        <taxon>Pirellulales</taxon>
        <taxon>Pirellulaceae</taxon>
        <taxon>Novipirellula</taxon>
    </lineage>
</organism>
<dbReference type="PANTHER" id="PTHR40690:SF1">
    <property type="entry name" value="DUF1611 DOMAIN-CONTAINING PROTEIN"/>
    <property type="match status" value="1"/>
</dbReference>
<keyword evidence="4" id="KW-1185">Reference proteome</keyword>
<dbReference type="PIRSF" id="PIRSF026760">
    <property type="entry name" value="UCP026760"/>
    <property type="match status" value="1"/>
</dbReference>
<gene>
    <name evidence="3" type="ORF">CA13_16080</name>
</gene>
<dbReference type="Pfam" id="PF07755">
    <property type="entry name" value="DUF1611"/>
    <property type="match status" value="1"/>
</dbReference>
<dbReference type="PANTHER" id="PTHR40690">
    <property type="entry name" value="GLL3100 PROTEIN"/>
    <property type="match status" value="1"/>
</dbReference>
<dbReference type="InterPro" id="IPR035402">
    <property type="entry name" value="DgcN-like_N"/>
</dbReference>
<evidence type="ECO:0008006" key="5">
    <source>
        <dbReference type="Google" id="ProtNLM"/>
    </source>
</evidence>
<accession>A0A5C5YYM7</accession>
<dbReference type="OrthoDB" id="9778498at2"/>
<evidence type="ECO:0000259" key="1">
    <source>
        <dbReference type="Pfam" id="PF07755"/>
    </source>
</evidence>
<evidence type="ECO:0000313" key="3">
    <source>
        <dbReference type="EMBL" id="TWT80195.1"/>
    </source>
</evidence>
<comment type="caution">
    <text evidence="3">The sequence shown here is derived from an EMBL/GenBank/DDBJ whole genome shotgun (WGS) entry which is preliminary data.</text>
</comment>